<protein>
    <submittedName>
        <fullName evidence="2">Uncharacterized protein</fullName>
    </submittedName>
</protein>
<organism evidence="2 3">
    <name type="scientific">Lyophyllum shimeji</name>
    <name type="common">Hon-shimeji</name>
    <name type="synonym">Tricholoma shimeji</name>
    <dbReference type="NCBI Taxonomy" id="47721"/>
    <lineage>
        <taxon>Eukaryota</taxon>
        <taxon>Fungi</taxon>
        <taxon>Dikarya</taxon>
        <taxon>Basidiomycota</taxon>
        <taxon>Agaricomycotina</taxon>
        <taxon>Agaricomycetes</taxon>
        <taxon>Agaricomycetidae</taxon>
        <taxon>Agaricales</taxon>
        <taxon>Tricholomatineae</taxon>
        <taxon>Lyophyllaceae</taxon>
        <taxon>Lyophyllum</taxon>
    </lineage>
</organism>
<accession>A0A9P3PI38</accession>
<feature type="region of interest" description="Disordered" evidence="1">
    <location>
        <begin position="299"/>
        <end position="318"/>
    </location>
</feature>
<evidence type="ECO:0000313" key="2">
    <source>
        <dbReference type="EMBL" id="GLB36365.1"/>
    </source>
</evidence>
<feature type="compositionally biased region" description="Basic and acidic residues" evidence="1">
    <location>
        <begin position="58"/>
        <end position="70"/>
    </location>
</feature>
<dbReference type="OrthoDB" id="2767605at2759"/>
<comment type="caution">
    <text evidence="2">The sequence shown here is derived from an EMBL/GenBank/DDBJ whole genome shotgun (WGS) entry which is preliminary data.</text>
</comment>
<reference evidence="2" key="1">
    <citation type="submission" date="2022-07" db="EMBL/GenBank/DDBJ databases">
        <title>The genome of Lyophyllum shimeji provides insight into the initial evolution of ectomycorrhizal fungal genome.</title>
        <authorList>
            <person name="Kobayashi Y."/>
            <person name="Shibata T."/>
            <person name="Hirakawa H."/>
            <person name="Shigenobu S."/>
            <person name="Nishiyama T."/>
            <person name="Yamada A."/>
            <person name="Hasebe M."/>
            <person name="Kawaguchi M."/>
        </authorList>
    </citation>
    <scope>NUCLEOTIDE SEQUENCE</scope>
    <source>
        <strain evidence="2">AT787</strain>
    </source>
</reference>
<sequence>MQKFILLQDLVKSQNDQLLRIRRLVDETMFRNDLLLDELDRVRQEVDREGASPVSESSVERSVEPSRVAERSYLNEVDVASNAPASSNEVKDDPMSVADEDEHENLSTSALGEEAAMPFVPFCSKEGPFKYLDRAKKALRSAGGSPVHRLLVARDELIFDDERRVYGILVTPQHKYIVDSEGNYEQRPFEKNKRKKLPEPVREVICGQGPDFFYLGTYEITFSKALDATEFEKLPERTRREIYRLTSDSVKKVVRELKLPHKYMTGDLQASQMECRRVGFNEEFNRYLFEAAGRPVGTRGSPASCLETDPRSTPGIGNEHAVDISIEC</sequence>
<proteinExistence type="predicted"/>
<dbReference type="AlphaFoldDB" id="A0A9P3PI38"/>
<evidence type="ECO:0000313" key="3">
    <source>
        <dbReference type="Proteomes" id="UP001063166"/>
    </source>
</evidence>
<feature type="region of interest" description="Disordered" evidence="1">
    <location>
        <begin position="47"/>
        <end position="104"/>
    </location>
</feature>
<gene>
    <name evidence="2" type="ORF">LshimejAT787_0306530</name>
</gene>
<name>A0A9P3PI38_LYOSH</name>
<dbReference type="Proteomes" id="UP001063166">
    <property type="component" value="Unassembled WGS sequence"/>
</dbReference>
<evidence type="ECO:0000256" key="1">
    <source>
        <dbReference type="SAM" id="MobiDB-lite"/>
    </source>
</evidence>
<keyword evidence="3" id="KW-1185">Reference proteome</keyword>
<dbReference type="EMBL" id="BRPK01000003">
    <property type="protein sequence ID" value="GLB36365.1"/>
    <property type="molecule type" value="Genomic_DNA"/>
</dbReference>